<comment type="caution">
    <text evidence="1">The sequence shown here is derived from an EMBL/GenBank/DDBJ whole genome shotgun (WGS) entry which is preliminary data.</text>
</comment>
<sequence length="167" mass="18832">MCKRAQAVLSILKQLREEGRSIAEKQLRGDRVLFAEAGRLRVQGLREDGRERALAYVGICSMTSAPDSKPWGERIIGLVKTWANTWETELTETQKEDITSRFGSRFVSFLETNDTVMDLAKVDSLTYPISLDMPPAERSFIVETSNSHPEEAEVAMRLPSTWAARKV</sequence>
<evidence type="ECO:0000313" key="1">
    <source>
        <dbReference type="EMBL" id="CAL5226747.1"/>
    </source>
</evidence>
<dbReference type="Proteomes" id="UP001497392">
    <property type="component" value="Unassembled WGS sequence"/>
</dbReference>
<proteinExistence type="predicted"/>
<reference evidence="1 2" key="1">
    <citation type="submission" date="2024-06" db="EMBL/GenBank/DDBJ databases">
        <authorList>
            <person name="Kraege A."/>
            <person name="Thomma B."/>
        </authorList>
    </citation>
    <scope>NUCLEOTIDE SEQUENCE [LARGE SCALE GENOMIC DNA]</scope>
</reference>
<organism evidence="1 2">
    <name type="scientific">Coccomyxa viridis</name>
    <dbReference type="NCBI Taxonomy" id="1274662"/>
    <lineage>
        <taxon>Eukaryota</taxon>
        <taxon>Viridiplantae</taxon>
        <taxon>Chlorophyta</taxon>
        <taxon>core chlorophytes</taxon>
        <taxon>Trebouxiophyceae</taxon>
        <taxon>Trebouxiophyceae incertae sedis</taxon>
        <taxon>Coccomyxaceae</taxon>
        <taxon>Coccomyxa</taxon>
    </lineage>
</organism>
<dbReference type="EMBL" id="CAXHTA020000016">
    <property type="protein sequence ID" value="CAL5226747.1"/>
    <property type="molecule type" value="Genomic_DNA"/>
</dbReference>
<keyword evidence="2" id="KW-1185">Reference proteome</keyword>
<protein>
    <submittedName>
        <fullName evidence="1">G9600 protein</fullName>
    </submittedName>
</protein>
<evidence type="ECO:0000313" key="2">
    <source>
        <dbReference type="Proteomes" id="UP001497392"/>
    </source>
</evidence>
<name>A0ABP1G4Q3_9CHLO</name>
<gene>
    <name evidence="1" type="primary">g9600</name>
    <name evidence="1" type="ORF">VP750_LOCUS8653</name>
</gene>
<accession>A0ABP1G4Q3</accession>